<keyword evidence="11" id="KW-1185">Reference proteome</keyword>
<evidence type="ECO:0000256" key="2">
    <source>
        <dbReference type="ARBA" id="ARBA00005992"/>
    </source>
</evidence>
<keyword evidence="4 7" id="KW-0133">Cell shape</keyword>
<keyword evidence="6 7" id="KW-0961">Cell wall biogenesis/degradation</keyword>
<feature type="active site" description="Proton donor/acceptor" evidence="7">
    <location>
        <position position="97"/>
    </location>
</feature>
<dbReference type="SUPFAM" id="SSF141523">
    <property type="entry name" value="L,D-transpeptidase catalytic domain-like"/>
    <property type="match status" value="1"/>
</dbReference>
<dbReference type="InterPro" id="IPR050979">
    <property type="entry name" value="LD-transpeptidase"/>
</dbReference>
<dbReference type="Pfam" id="PF03734">
    <property type="entry name" value="YkuD"/>
    <property type="match status" value="1"/>
</dbReference>
<proteinExistence type="inferred from homology"/>
<feature type="active site" description="Nucleophile" evidence="7">
    <location>
        <position position="113"/>
    </location>
</feature>
<comment type="similarity">
    <text evidence="2">Belongs to the YkuD family.</text>
</comment>
<dbReference type="EMBL" id="AP027142">
    <property type="protein sequence ID" value="BDV32569.1"/>
    <property type="molecule type" value="Genomic_DNA"/>
</dbReference>
<dbReference type="Gene3D" id="2.40.440.10">
    <property type="entry name" value="L,D-transpeptidase catalytic domain-like"/>
    <property type="match status" value="1"/>
</dbReference>
<evidence type="ECO:0000256" key="6">
    <source>
        <dbReference type="ARBA" id="ARBA00023316"/>
    </source>
</evidence>
<evidence type="ECO:0000256" key="7">
    <source>
        <dbReference type="PROSITE-ProRule" id="PRU01373"/>
    </source>
</evidence>
<dbReference type="PROSITE" id="PS52029">
    <property type="entry name" value="LD_TPASE"/>
    <property type="match status" value="1"/>
</dbReference>
<feature type="domain" description="L,D-TPase catalytic" evidence="9">
    <location>
        <begin position="27"/>
        <end position="138"/>
    </location>
</feature>
<evidence type="ECO:0000256" key="4">
    <source>
        <dbReference type="ARBA" id="ARBA00022960"/>
    </source>
</evidence>
<protein>
    <submittedName>
        <fullName evidence="10">L,D-transpeptidase</fullName>
    </submittedName>
</protein>
<organism evidence="10 11">
    <name type="scientific">Methylocystis iwaonis</name>
    <dbReference type="NCBI Taxonomy" id="2885079"/>
    <lineage>
        <taxon>Bacteria</taxon>
        <taxon>Pseudomonadati</taxon>
        <taxon>Pseudomonadota</taxon>
        <taxon>Alphaproteobacteria</taxon>
        <taxon>Hyphomicrobiales</taxon>
        <taxon>Methylocystaceae</taxon>
        <taxon>Methylocystis</taxon>
    </lineage>
</organism>
<name>A0ABN6VBB5_9HYPH</name>
<gene>
    <name evidence="10" type="ORF">SS37A_00980</name>
</gene>
<accession>A0ABN6VBB5</accession>
<dbReference type="InterPro" id="IPR038063">
    <property type="entry name" value="Transpep_catalytic_dom"/>
</dbReference>
<keyword evidence="3" id="KW-0808">Transferase</keyword>
<sequence length="147" mass="15848">MKKSLNCALVAGALSVFAFGASAKAEVVIDVDLTTQNMHVQSATGSYDWPVSTARAGFTTPRGHFAPIGMERMHYSKKYHNSPMPYSIFFRGGYAIHGTYALSALGTPASHGCVRLSPEHAKMLYEMVQNEGASISIVSSPARYASR</sequence>
<dbReference type="RefSeq" id="WP_281929686.1">
    <property type="nucleotide sequence ID" value="NZ_AP027142.1"/>
</dbReference>
<evidence type="ECO:0000256" key="8">
    <source>
        <dbReference type="SAM" id="SignalP"/>
    </source>
</evidence>
<keyword evidence="5 7" id="KW-0573">Peptidoglycan synthesis</keyword>
<dbReference type="InterPro" id="IPR005490">
    <property type="entry name" value="LD_TPept_cat_dom"/>
</dbReference>
<evidence type="ECO:0000256" key="1">
    <source>
        <dbReference type="ARBA" id="ARBA00004752"/>
    </source>
</evidence>
<evidence type="ECO:0000259" key="9">
    <source>
        <dbReference type="PROSITE" id="PS52029"/>
    </source>
</evidence>
<dbReference type="CDD" id="cd16913">
    <property type="entry name" value="YkuD_like"/>
    <property type="match status" value="1"/>
</dbReference>
<keyword evidence="8" id="KW-0732">Signal</keyword>
<evidence type="ECO:0000256" key="3">
    <source>
        <dbReference type="ARBA" id="ARBA00022679"/>
    </source>
</evidence>
<dbReference type="PANTHER" id="PTHR30582:SF2">
    <property type="entry name" value="L,D-TRANSPEPTIDASE YCIB-RELATED"/>
    <property type="match status" value="1"/>
</dbReference>
<evidence type="ECO:0000313" key="11">
    <source>
        <dbReference type="Proteomes" id="UP001317629"/>
    </source>
</evidence>
<dbReference type="PANTHER" id="PTHR30582">
    <property type="entry name" value="L,D-TRANSPEPTIDASE"/>
    <property type="match status" value="1"/>
</dbReference>
<feature type="chain" id="PRO_5046412166" evidence="8">
    <location>
        <begin position="24"/>
        <end position="147"/>
    </location>
</feature>
<evidence type="ECO:0000256" key="5">
    <source>
        <dbReference type="ARBA" id="ARBA00022984"/>
    </source>
</evidence>
<feature type="signal peptide" evidence="8">
    <location>
        <begin position="1"/>
        <end position="23"/>
    </location>
</feature>
<comment type="pathway">
    <text evidence="1 7">Cell wall biogenesis; peptidoglycan biosynthesis.</text>
</comment>
<reference evidence="10 11" key="1">
    <citation type="journal article" date="2023" name="Int. J. Syst. Evol. Microbiol.">
        <title>Methylocystis iwaonis sp. nov., a type II methane-oxidizing bacterium from surface soil of a rice paddy field in Japan, and emended description of the genus Methylocystis (ex Whittenbury et al. 1970) Bowman et al. 1993.</title>
        <authorList>
            <person name="Kaise H."/>
            <person name="Sawadogo J.B."/>
            <person name="Alam M.S."/>
            <person name="Ueno C."/>
            <person name="Dianou D."/>
            <person name="Shinjo R."/>
            <person name="Asakawa S."/>
        </authorList>
    </citation>
    <scope>NUCLEOTIDE SEQUENCE [LARGE SCALE GENOMIC DNA]</scope>
    <source>
        <strain evidence="10 11">SS37A-Re</strain>
    </source>
</reference>
<evidence type="ECO:0000313" key="10">
    <source>
        <dbReference type="EMBL" id="BDV32569.1"/>
    </source>
</evidence>
<dbReference type="Proteomes" id="UP001317629">
    <property type="component" value="Chromosome"/>
</dbReference>